<comment type="similarity">
    <text evidence="3">Belongs to the CNOT11 family.</text>
</comment>
<evidence type="ECO:0000256" key="4">
    <source>
        <dbReference type="ARBA" id="ARBA00014872"/>
    </source>
</evidence>
<dbReference type="InterPro" id="IPR019312">
    <property type="entry name" value="CNOT11"/>
</dbReference>
<evidence type="ECO:0000256" key="1">
    <source>
        <dbReference type="ARBA" id="ARBA00004123"/>
    </source>
</evidence>
<evidence type="ECO:0000256" key="8">
    <source>
        <dbReference type="ARBA" id="ARBA00023163"/>
    </source>
</evidence>
<evidence type="ECO:0000256" key="5">
    <source>
        <dbReference type="ARBA" id="ARBA00022490"/>
    </source>
</evidence>
<keyword evidence="8" id="KW-0804">Transcription</keyword>
<keyword evidence="6" id="KW-0805">Transcription regulation</keyword>
<keyword evidence="7" id="KW-0943">RNA-mediated gene silencing</keyword>
<comment type="subcellular location">
    <subcellularLocation>
        <location evidence="2">Cytoplasm</location>
    </subcellularLocation>
    <subcellularLocation>
        <location evidence="1">Nucleus</location>
    </subcellularLocation>
</comment>
<dbReference type="EMBL" id="JARBJD010000012">
    <property type="protein sequence ID" value="KAK2962286.1"/>
    <property type="molecule type" value="Genomic_DNA"/>
</dbReference>
<keyword evidence="9" id="KW-0539">Nucleus</keyword>
<evidence type="ECO:0000313" key="10">
    <source>
        <dbReference type="EMBL" id="KAK2962286.1"/>
    </source>
</evidence>
<dbReference type="PANTHER" id="PTHR15975:SF0">
    <property type="entry name" value="CCR4-NOT TRANSCRIPTION COMPLEX SUBUNIT 11"/>
    <property type="match status" value="1"/>
</dbReference>
<gene>
    <name evidence="10" type="ORF">BLNAU_2946</name>
</gene>
<evidence type="ECO:0000313" key="11">
    <source>
        <dbReference type="Proteomes" id="UP001281761"/>
    </source>
</evidence>
<proteinExistence type="inferred from homology"/>
<dbReference type="PANTHER" id="PTHR15975">
    <property type="entry name" value="CCR4-NOT TRANSCRIPTION COMPLEX SUBUNIT 11"/>
    <property type="match status" value="1"/>
</dbReference>
<dbReference type="Proteomes" id="UP001281761">
    <property type="component" value="Unassembled WGS sequence"/>
</dbReference>
<keyword evidence="5" id="KW-0963">Cytoplasm</keyword>
<comment type="caution">
    <text evidence="10">The sequence shown here is derived from an EMBL/GenBank/DDBJ whole genome shotgun (WGS) entry which is preliminary data.</text>
</comment>
<accession>A0ABQ9YF84</accession>
<evidence type="ECO:0000256" key="3">
    <source>
        <dbReference type="ARBA" id="ARBA00008030"/>
    </source>
</evidence>
<evidence type="ECO:0000256" key="9">
    <source>
        <dbReference type="ARBA" id="ARBA00023242"/>
    </source>
</evidence>
<name>A0ABQ9YF84_9EUKA</name>
<sequence length="458" mass="52134">MSKIQDPAVETFVKQLPMFADTLLSLLKKARETISNTSTFCFALTLSQSITANRTNIPHVTKCFYLLYMIYPKITFETHPFQSIFSLTLTDPTFPNNIRFFVFHLFNEDINEISSRTADASLEHVESNTNREKFDKFIDSIPKPQDKHSVTSIPKSVVDERIAFPPPTSQELYTLPFHAFDAFEPPLVRPLPPYYPIEDDAKWIDFPLPFDFAFAGPIQVLQPQESPIKWTPGLATLLKKASQELLKLDDQTQVHAYLDQWKKGKQALDSIGSNVTSTLRAVDYAPLTTHNQILARDILIILYQLDHTTNLFPLPELGSETSTTPLTFSSALVQLLSLPPTLVLLEKVILSFSSKFPLPSTFYLAFINSFLKRIQTDPQHSTELTDLLFKFIHFCTDNKLQNVQINSAKKLIFFQEWLTNPQECSLLPSLKELALKVRDRDPSQFSFLTTLSRSSSTS</sequence>
<evidence type="ECO:0000256" key="2">
    <source>
        <dbReference type="ARBA" id="ARBA00004496"/>
    </source>
</evidence>
<organism evidence="10 11">
    <name type="scientific">Blattamonas nauphoetae</name>
    <dbReference type="NCBI Taxonomy" id="2049346"/>
    <lineage>
        <taxon>Eukaryota</taxon>
        <taxon>Metamonada</taxon>
        <taxon>Preaxostyla</taxon>
        <taxon>Oxymonadida</taxon>
        <taxon>Blattamonas</taxon>
    </lineage>
</organism>
<protein>
    <recommendedName>
        <fullName evidence="4">CCR4-NOT transcription complex subunit 11</fullName>
    </recommendedName>
</protein>
<evidence type="ECO:0000256" key="6">
    <source>
        <dbReference type="ARBA" id="ARBA00023015"/>
    </source>
</evidence>
<keyword evidence="11" id="KW-1185">Reference proteome</keyword>
<evidence type="ECO:0000256" key="7">
    <source>
        <dbReference type="ARBA" id="ARBA00023158"/>
    </source>
</evidence>
<reference evidence="10 11" key="1">
    <citation type="journal article" date="2022" name="bioRxiv">
        <title>Genomics of Preaxostyla Flagellates Illuminates Evolutionary Transitions and the Path Towards Mitochondrial Loss.</title>
        <authorList>
            <person name="Novak L.V.F."/>
            <person name="Treitli S.C."/>
            <person name="Pyrih J."/>
            <person name="Halakuc P."/>
            <person name="Pipaliya S.V."/>
            <person name="Vacek V."/>
            <person name="Brzon O."/>
            <person name="Soukal P."/>
            <person name="Eme L."/>
            <person name="Dacks J.B."/>
            <person name="Karnkowska A."/>
            <person name="Elias M."/>
            <person name="Hampl V."/>
        </authorList>
    </citation>
    <scope>NUCLEOTIDE SEQUENCE [LARGE SCALE GENOMIC DNA]</scope>
    <source>
        <strain evidence="10">NAU3</strain>
        <tissue evidence="10">Gut</tissue>
    </source>
</reference>